<dbReference type="GO" id="GO:0008610">
    <property type="term" value="P:lipid biosynthetic process"/>
    <property type="evidence" value="ECO:0007669"/>
    <property type="project" value="InterPro"/>
</dbReference>
<dbReference type="PANTHER" id="PTHR21624:SF1">
    <property type="entry name" value="ALKYLGLYCEROL MONOOXYGENASE"/>
    <property type="match status" value="1"/>
</dbReference>
<dbReference type="InterPro" id="IPR051689">
    <property type="entry name" value="Sterol_desaturase/TMEM195"/>
</dbReference>
<dbReference type="RefSeq" id="WP_111000212.1">
    <property type="nucleotide sequence ID" value="NZ_QKTW01000022.1"/>
</dbReference>
<evidence type="ECO:0000256" key="6">
    <source>
        <dbReference type="ARBA" id="ARBA00023136"/>
    </source>
</evidence>
<dbReference type="GO" id="GO:0006643">
    <property type="term" value="P:membrane lipid metabolic process"/>
    <property type="evidence" value="ECO:0007669"/>
    <property type="project" value="TreeGrafter"/>
</dbReference>
<sequence>MNELQKNILLILSIPIYAILIPLELLLSHLHGWKFYGWKETAMNVYLNLVNAGIDLLLRAFALGVLLFFFKFHIVSDWNPVVYWGMLFLCEDVLFWLEHFVDHRVRFFWAVHVTHHSSEEYNLTTGFRSSVLMPFYRYLYFIPLALIGFKPIDIIFMYALTQTYGILVHTQALRKFPKWVEYIFVTPSHHRVHHASNIPYLDKNMGMVLIIWDRIFGTFINELPEEPPHYGLTKPLENANHPIKIIFHEWQALGQDLKKPMSFGNKLRYLFHPPGWSHDGSTMTSKQLQTIWKKEKEARDKRPKQKFAFRTEHSKQTNDRP</sequence>
<dbReference type="AlphaFoldDB" id="A0A2W2A996"/>
<keyword evidence="6 8" id="KW-0472">Membrane</keyword>
<gene>
    <name evidence="10" type="ORF">DN068_17440</name>
</gene>
<feature type="domain" description="Fatty acid hydroxylase" evidence="9">
    <location>
        <begin position="86"/>
        <end position="218"/>
    </location>
</feature>
<keyword evidence="4" id="KW-0560">Oxidoreductase</keyword>
<proteinExistence type="predicted"/>
<name>A0A2W2A996_9BACT</name>
<protein>
    <submittedName>
        <fullName evidence="10">Sterol desaturase family protein</fullName>
    </submittedName>
</protein>
<dbReference type="Proteomes" id="UP000248745">
    <property type="component" value="Unassembled WGS sequence"/>
</dbReference>
<comment type="subcellular location">
    <subcellularLocation>
        <location evidence="1">Endomembrane system</location>
        <topology evidence="1">Multi-pass membrane protein</topology>
    </subcellularLocation>
</comment>
<dbReference type="GO" id="GO:0012505">
    <property type="term" value="C:endomembrane system"/>
    <property type="evidence" value="ECO:0007669"/>
    <property type="project" value="UniProtKB-SubCell"/>
</dbReference>
<evidence type="ECO:0000259" key="9">
    <source>
        <dbReference type="Pfam" id="PF04116"/>
    </source>
</evidence>
<feature type="transmembrane region" description="Helical" evidence="8">
    <location>
        <begin position="45"/>
        <end position="69"/>
    </location>
</feature>
<evidence type="ECO:0000256" key="7">
    <source>
        <dbReference type="SAM" id="MobiDB-lite"/>
    </source>
</evidence>
<reference evidence="10 11" key="1">
    <citation type="submission" date="2018-06" db="EMBL/GenBank/DDBJ databases">
        <title>Mucibacter soli gen. nov., sp. nov., a new member of the family Chitinophagaceae producing mucin.</title>
        <authorList>
            <person name="Kim M.-K."/>
            <person name="Park S."/>
            <person name="Kim T.-S."/>
            <person name="Joung Y."/>
            <person name="Han J.-H."/>
            <person name="Kim S.B."/>
        </authorList>
    </citation>
    <scope>NUCLEOTIDE SEQUENCE [LARGE SCALE GENOMIC DNA]</scope>
    <source>
        <strain evidence="10 11">R1-15</strain>
    </source>
</reference>
<keyword evidence="3 8" id="KW-1133">Transmembrane helix</keyword>
<evidence type="ECO:0000256" key="4">
    <source>
        <dbReference type="ARBA" id="ARBA00023002"/>
    </source>
</evidence>
<dbReference type="GO" id="GO:0050479">
    <property type="term" value="F:glyceryl-ether monooxygenase activity"/>
    <property type="evidence" value="ECO:0007669"/>
    <property type="project" value="TreeGrafter"/>
</dbReference>
<evidence type="ECO:0000313" key="10">
    <source>
        <dbReference type="EMBL" id="PZF71841.1"/>
    </source>
</evidence>
<accession>A0A2W2A996</accession>
<feature type="region of interest" description="Disordered" evidence="7">
    <location>
        <begin position="292"/>
        <end position="321"/>
    </location>
</feature>
<feature type="compositionally biased region" description="Basic and acidic residues" evidence="7">
    <location>
        <begin position="309"/>
        <end position="321"/>
    </location>
</feature>
<dbReference type="EMBL" id="QKTW01000022">
    <property type="protein sequence ID" value="PZF71841.1"/>
    <property type="molecule type" value="Genomic_DNA"/>
</dbReference>
<dbReference type="GO" id="GO:0005506">
    <property type="term" value="F:iron ion binding"/>
    <property type="evidence" value="ECO:0007669"/>
    <property type="project" value="InterPro"/>
</dbReference>
<evidence type="ECO:0000256" key="8">
    <source>
        <dbReference type="SAM" id="Phobius"/>
    </source>
</evidence>
<organism evidence="10 11">
    <name type="scientific">Taibaiella soli</name>
    <dbReference type="NCBI Taxonomy" id="1649169"/>
    <lineage>
        <taxon>Bacteria</taxon>
        <taxon>Pseudomonadati</taxon>
        <taxon>Bacteroidota</taxon>
        <taxon>Chitinophagia</taxon>
        <taxon>Chitinophagales</taxon>
        <taxon>Chitinophagaceae</taxon>
        <taxon>Taibaiella</taxon>
    </lineage>
</organism>
<dbReference type="Pfam" id="PF04116">
    <property type="entry name" value="FA_hydroxylase"/>
    <property type="match status" value="1"/>
</dbReference>
<dbReference type="InterPro" id="IPR006694">
    <property type="entry name" value="Fatty_acid_hydroxylase"/>
</dbReference>
<evidence type="ECO:0000256" key="1">
    <source>
        <dbReference type="ARBA" id="ARBA00004127"/>
    </source>
</evidence>
<dbReference type="OrthoDB" id="9770329at2"/>
<keyword evidence="2 8" id="KW-0812">Transmembrane</keyword>
<dbReference type="GO" id="GO:0016020">
    <property type="term" value="C:membrane"/>
    <property type="evidence" value="ECO:0007669"/>
    <property type="project" value="GOC"/>
</dbReference>
<evidence type="ECO:0000256" key="2">
    <source>
        <dbReference type="ARBA" id="ARBA00022692"/>
    </source>
</evidence>
<evidence type="ECO:0000256" key="5">
    <source>
        <dbReference type="ARBA" id="ARBA00023098"/>
    </source>
</evidence>
<keyword evidence="11" id="KW-1185">Reference proteome</keyword>
<evidence type="ECO:0000313" key="11">
    <source>
        <dbReference type="Proteomes" id="UP000248745"/>
    </source>
</evidence>
<evidence type="ECO:0000256" key="3">
    <source>
        <dbReference type="ARBA" id="ARBA00022989"/>
    </source>
</evidence>
<comment type="caution">
    <text evidence="10">The sequence shown here is derived from an EMBL/GenBank/DDBJ whole genome shotgun (WGS) entry which is preliminary data.</text>
</comment>
<dbReference type="PANTHER" id="PTHR21624">
    <property type="entry name" value="STEROL DESATURASE-RELATED PROTEIN"/>
    <property type="match status" value="1"/>
</dbReference>
<feature type="transmembrane region" description="Helical" evidence="8">
    <location>
        <begin position="138"/>
        <end position="160"/>
    </location>
</feature>
<feature type="transmembrane region" description="Helical" evidence="8">
    <location>
        <begin position="7"/>
        <end position="25"/>
    </location>
</feature>
<keyword evidence="5" id="KW-0443">Lipid metabolism</keyword>